<organism evidence="2 3">
    <name type="scientific">Pseudoxanthomonas dokdonensis</name>
    <dbReference type="NCBI Taxonomy" id="344882"/>
    <lineage>
        <taxon>Bacteria</taxon>
        <taxon>Pseudomonadati</taxon>
        <taxon>Pseudomonadota</taxon>
        <taxon>Gammaproteobacteria</taxon>
        <taxon>Lysobacterales</taxon>
        <taxon>Lysobacteraceae</taxon>
        <taxon>Pseudoxanthomonas</taxon>
    </lineage>
</organism>
<sequence>MTTYKWRISVKAINLVVLLMMALGPAVAAPASAADVRHGVVVDRKPIENRGTDETQSYKKKKSFGRNIGQLAQVWVGPRLLGKNDAVDAAVQSNSGGAVGEAVAAKVSDRGPTTRYMVKIRLDSGKILAITQLGETLGDIKAGSRVKVEGRGDDARISAE</sequence>
<evidence type="ECO:0000313" key="2">
    <source>
        <dbReference type="EMBL" id="KRG72075.1"/>
    </source>
</evidence>
<feature type="signal peptide" evidence="1">
    <location>
        <begin position="1"/>
        <end position="28"/>
    </location>
</feature>
<keyword evidence="1" id="KW-0732">Signal</keyword>
<name>A0A0R0CRN3_9GAMM</name>
<reference evidence="2 3" key="1">
    <citation type="submission" date="2015-05" db="EMBL/GenBank/DDBJ databases">
        <title>Genome sequencing and analysis of members of genus Stenotrophomonas.</title>
        <authorList>
            <person name="Patil P.P."/>
            <person name="Midha S."/>
            <person name="Patil P.B."/>
        </authorList>
    </citation>
    <scope>NUCLEOTIDE SEQUENCE [LARGE SCALE GENOMIC DNA]</scope>
    <source>
        <strain evidence="2 3">DSM 21858</strain>
    </source>
</reference>
<protein>
    <submittedName>
        <fullName evidence="2">Uncharacterized protein</fullName>
    </submittedName>
</protein>
<proteinExistence type="predicted"/>
<comment type="caution">
    <text evidence="2">The sequence shown here is derived from an EMBL/GenBank/DDBJ whole genome shotgun (WGS) entry which is preliminary data.</text>
</comment>
<dbReference type="PATRIC" id="fig|344882.3.peg.220"/>
<evidence type="ECO:0000256" key="1">
    <source>
        <dbReference type="SAM" id="SignalP"/>
    </source>
</evidence>
<accession>A0A0R0CRN3</accession>
<feature type="chain" id="PRO_5006394433" evidence="1">
    <location>
        <begin position="29"/>
        <end position="160"/>
    </location>
</feature>
<dbReference type="AlphaFoldDB" id="A0A0R0CRN3"/>
<evidence type="ECO:0000313" key="3">
    <source>
        <dbReference type="Proteomes" id="UP000052052"/>
    </source>
</evidence>
<keyword evidence="3" id="KW-1185">Reference proteome</keyword>
<dbReference type="Proteomes" id="UP000052052">
    <property type="component" value="Unassembled WGS sequence"/>
</dbReference>
<dbReference type="EMBL" id="LDJL01000001">
    <property type="protein sequence ID" value="KRG72075.1"/>
    <property type="molecule type" value="Genomic_DNA"/>
</dbReference>
<gene>
    <name evidence="2" type="ORF">ABB29_01060</name>
</gene>